<dbReference type="SUPFAM" id="SSF52540">
    <property type="entry name" value="P-loop containing nucleoside triphosphate hydrolases"/>
    <property type="match status" value="1"/>
</dbReference>
<feature type="transmembrane region" description="Helical" evidence="7">
    <location>
        <begin position="250"/>
        <end position="269"/>
    </location>
</feature>
<dbReference type="InterPro" id="IPR017871">
    <property type="entry name" value="ABC_transporter-like_CS"/>
</dbReference>
<protein>
    <submittedName>
        <fullName evidence="10">ATP-binding cassette, subfamily B</fullName>
    </submittedName>
</protein>
<evidence type="ECO:0000259" key="8">
    <source>
        <dbReference type="PROSITE" id="PS50893"/>
    </source>
</evidence>
<dbReference type="InterPro" id="IPR036640">
    <property type="entry name" value="ABC1_TM_sf"/>
</dbReference>
<dbReference type="SMART" id="SM00382">
    <property type="entry name" value="AAA"/>
    <property type="match status" value="1"/>
</dbReference>
<dbReference type="SUPFAM" id="SSF90123">
    <property type="entry name" value="ABC transporter transmembrane region"/>
    <property type="match status" value="1"/>
</dbReference>
<keyword evidence="4 10" id="KW-0067">ATP-binding</keyword>
<dbReference type="PROSITE" id="PS50929">
    <property type="entry name" value="ABC_TM1F"/>
    <property type="match status" value="1"/>
</dbReference>
<accession>A0A1H8WU63</accession>
<organism evidence="10 11">
    <name type="scientific">Propionispora vibrioides</name>
    <dbReference type="NCBI Taxonomy" id="112903"/>
    <lineage>
        <taxon>Bacteria</taxon>
        <taxon>Bacillati</taxon>
        <taxon>Bacillota</taxon>
        <taxon>Negativicutes</taxon>
        <taxon>Selenomonadales</taxon>
        <taxon>Sporomusaceae</taxon>
        <taxon>Propionispora</taxon>
    </lineage>
</organism>
<evidence type="ECO:0000313" key="11">
    <source>
        <dbReference type="Proteomes" id="UP000198847"/>
    </source>
</evidence>
<dbReference type="AlphaFoldDB" id="A0A1H8WU63"/>
<sequence length="583" mass="65641">MSIWSSFIQYYKPYRRIFFIDLACASGVALVDISFPQILYYLTHYVFVRSAAEILPILGWIAAVMFFLYGIRYVCQYYITTWGHIMGAHMESDMRQDLFDHYQRLSFSYYDRNNTGEMMSKLVSDLFDISELAHHGPENLFICSLKIVGSFALLLFLNVKMTLILAVVTGLMIVFSIYKNRRMKAVFMDNRKKIAGVNARVQDSLAGIRVVKSFANEDLEREKFCDSNEQFLDSKINSYQIMGTFQAGNGLFQGLLYTAVLVSGGFFVAEGALRGSDLAVYALYIGIFMNPIDVLINFTEQFQRGYSGFKRFLEVIHTTPEILEKPQAMPLGEVKGNIEYKNVSFHYNQNSQVLDDVNISIEAGKTVALVGPSGGGKTTLCSILPRFYDVSGGAVLIDGKDVRDVTLKSLRSAIGIVQQDVYMFAGSIRENIAYGRPEATEAEIMEAARHANIHDFIISLPDGYDSYVGERGTRLSGGQKQRLAIARVFLKNPSILILDEATSALDNESERYIQASLEKLSKGRTTIVVAHRLSTIRNADEIIVINQNGIQERGNHEELLARNGLYAKYYNMQFEGLDELQPD</sequence>
<feature type="domain" description="ABC transmembrane type-1" evidence="9">
    <location>
        <begin position="19"/>
        <end position="304"/>
    </location>
</feature>
<feature type="transmembrane region" description="Helical" evidence="7">
    <location>
        <begin position="20"/>
        <end position="42"/>
    </location>
</feature>
<dbReference type="FunFam" id="3.40.50.300:FF:000218">
    <property type="entry name" value="Multidrug ABC transporter ATP-binding protein"/>
    <property type="match status" value="1"/>
</dbReference>
<reference evidence="10 11" key="1">
    <citation type="submission" date="2016-10" db="EMBL/GenBank/DDBJ databases">
        <authorList>
            <person name="de Groot N.N."/>
        </authorList>
    </citation>
    <scope>NUCLEOTIDE SEQUENCE [LARGE SCALE GENOMIC DNA]</scope>
    <source>
        <strain evidence="10 11">DSM 13305</strain>
    </source>
</reference>
<feature type="transmembrane region" description="Helical" evidence="7">
    <location>
        <begin position="162"/>
        <end position="178"/>
    </location>
</feature>
<dbReference type="EMBL" id="FODY01000018">
    <property type="protein sequence ID" value="SEP31023.1"/>
    <property type="molecule type" value="Genomic_DNA"/>
</dbReference>
<dbReference type="CDD" id="cd18549">
    <property type="entry name" value="ABC_6TM_YwjA_like"/>
    <property type="match status" value="1"/>
</dbReference>
<dbReference type="PROSITE" id="PS00211">
    <property type="entry name" value="ABC_TRANSPORTER_1"/>
    <property type="match status" value="1"/>
</dbReference>
<dbReference type="PROSITE" id="PS50893">
    <property type="entry name" value="ABC_TRANSPORTER_2"/>
    <property type="match status" value="1"/>
</dbReference>
<dbReference type="CDD" id="cd03251">
    <property type="entry name" value="ABCC_MsbA"/>
    <property type="match status" value="1"/>
</dbReference>
<evidence type="ECO:0000256" key="2">
    <source>
        <dbReference type="ARBA" id="ARBA00022692"/>
    </source>
</evidence>
<keyword evidence="2 7" id="KW-0812">Transmembrane</keyword>
<dbReference type="Gene3D" id="3.40.50.300">
    <property type="entry name" value="P-loop containing nucleotide triphosphate hydrolases"/>
    <property type="match status" value="1"/>
</dbReference>
<comment type="subcellular location">
    <subcellularLocation>
        <location evidence="1">Cell membrane</location>
        <topology evidence="1">Multi-pass membrane protein</topology>
    </subcellularLocation>
</comment>
<evidence type="ECO:0000256" key="3">
    <source>
        <dbReference type="ARBA" id="ARBA00022741"/>
    </source>
</evidence>
<dbReference type="RefSeq" id="WP_091748618.1">
    <property type="nucleotide sequence ID" value="NZ_FODY01000018.1"/>
</dbReference>
<evidence type="ECO:0000256" key="7">
    <source>
        <dbReference type="SAM" id="Phobius"/>
    </source>
</evidence>
<evidence type="ECO:0000256" key="4">
    <source>
        <dbReference type="ARBA" id="ARBA00022840"/>
    </source>
</evidence>
<dbReference type="OrthoDB" id="9762778at2"/>
<keyword evidence="6 7" id="KW-0472">Membrane</keyword>
<dbReference type="GO" id="GO:0005524">
    <property type="term" value="F:ATP binding"/>
    <property type="evidence" value="ECO:0007669"/>
    <property type="project" value="UniProtKB-KW"/>
</dbReference>
<dbReference type="InterPro" id="IPR027417">
    <property type="entry name" value="P-loop_NTPase"/>
</dbReference>
<name>A0A1H8WU63_9FIRM</name>
<dbReference type="Pfam" id="PF00005">
    <property type="entry name" value="ABC_tran"/>
    <property type="match status" value="1"/>
</dbReference>
<evidence type="ECO:0000313" key="10">
    <source>
        <dbReference type="EMBL" id="SEP31023.1"/>
    </source>
</evidence>
<keyword evidence="11" id="KW-1185">Reference proteome</keyword>
<dbReference type="InterPro" id="IPR039421">
    <property type="entry name" value="Type_1_exporter"/>
</dbReference>
<dbReference type="GO" id="GO:0005886">
    <property type="term" value="C:plasma membrane"/>
    <property type="evidence" value="ECO:0007669"/>
    <property type="project" value="UniProtKB-SubCell"/>
</dbReference>
<dbReference type="PANTHER" id="PTHR43394">
    <property type="entry name" value="ATP-DEPENDENT PERMEASE MDL1, MITOCHONDRIAL"/>
    <property type="match status" value="1"/>
</dbReference>
<feature type="domain" description="ABC transporter" evidence="8">
    <location>
        <begin position="338"/>
        <end position="572"/>
    </location>
</feature>
<dbReference type="InterPro" id="IPR003593">
    <property type="entry name" value="AAA+_ATPase"/>
</dbReference>
<dbReference type="Proteomes" id="UP000198847">
    <property type="component" value="Unassembled WGS sequence"/>
</dbReference>
<dbReference type="PANTHER" id="PTHR43394:SF1">
    <property type="entry name" value="ATP-BINDING CASSETTE SUB-FAMILY B MEMBER 10, MITOCHONDRIAL"/>
    <property type="match status" value="1"/>
</dbReference>
<evidence type="ECO:0000256" key="1">
    <source>
        <dbReference type="ARBA" id="ARBA00004651"/>
    </source>
</evidence>
<dbReference type="STRING" id="112903.SAMN04490178_1181"/>
<evidence type="ECO:0000256" key="6">
    <source>
        <dbReference type="ARBA" id="ARBA00023136"/>
    </source>
</evidence>
<dbReference type="Gene3D" id="1.20.1560.10">
    <property type="entry name" value="ABC transporter type 1, transmembrane domain"/>
    <property type="match status" value="1"/>
</dbReference>
<dbReference type="GO" id="GO:0016887">
    <property type="term" value="F:ATP hydrolysis activity"/>
    <property type="evidence" value="ECO:0007669"/>
    <property type="project" value="InterPro"/>
</dbReference>
<gene>
    <name evidence="10" type="ORF">SAMN04490178_1181</name>
</gene>
<dbReference type="InterPro" id="IPR003439">
    <property type="entry name" value="ABC_transporter-like_ATP-bd"/>
</dbReference>
<dbReference type="GO" id="GO:0015421">
    <property type="term" value="F:ABC-type oligopeptide transporter activity"/>
    <property type="evidence" value="ECO:0007669"/>
    <property type="project" value="TreeGrafter"/>
</dbReference>
<keyword evidence="3" id="KW-0547">Nucleotide-binding</keyword>
<dbReference type="Pfam" id="PF00664">
    <property type="entry name" value="ABC_membrane"/>
    <property type="match status" value="1"/>
</dbReference>
<evidence type="ECO:0000256" key="5">
    <source>
        <dbReference type="ARBA" id="ARBA00022989"/>
    </source>
</evidence>
<proteinExistence type="predicted"/>
<keyword evidence="5 7" id="KW-1133">Transmembrane helix</keyword>
<dbReference type="InterPro" id="IPR011527">
    <property type="entry name" value="ABC1_TM_dom"/>
</dbReference>
<feature type="transmembrane region" description="Helical" evidence="7">
    <location>
        <begin position="281"/>
        <end position="299"/>
    </location>
</feature>
<feature type="transmembrane region" description="Helical" evidence="7">
    <location>
        <begin position="54"/>
        <end position="75"/>
    </location>
</feature>
<evidence type="ECO:0000259" key="9">
    <source>
        <dbReference type="PROSITE" id="PS50929"/>
    </source>
</evidence>